<evidence type="ECO:0000313" key="3">
    <source>
        <dbReference type="Proteomes" id="UP000310016"/>
    </source>
</evidence>
<gene>
    <name evidence="2" type="ORF">FAZ21_10645</name>
</gene>
<sequence length="260" mass="27727">MKRLLACCLFALATGFALAERLDVVPLQHRTAEDLAPVLRGAIPTASFQPMNSQLIVRSPDTATYQQVLDLLARIDLPARNLTVTVEQREGESRSGSTLALDGVGISNRGFGIGIRLFGGGSRNDTVATQSVRVLDGQHAFVRLGSERFYPSIGFGYRPGYSIVLAGGTWVGAGTGFWAEPRVVGNNQVLLRLYPESSRFEPDGSISEHSVYGEVRGQLGEWLPVGQSTIARAGSNQGTTSGSGTSSSGYTVWVKVDPAP</sequence>
<evidence type="ECO:0000313" key="2">
    <source>
        <dbReference type="EMBL" id="TJZ73311.1"/>
    </source>
</evidence>
<dbReference type="AlphaFoldDB" id="A0A4U0PXJ4"/>
<evidence type="ECO:0008006" key="4">
    <source>
        <dbReference type="Google" id="ProtNLM"/>
    </source>
</evidence>
<keyword evidence="1" id="KW-0732">Signal</keyword>
<comment type="caution">
    <text evidence="2">The sequence shown here is derived from an EMBL/GenBank/DDBJ whole genome shotgun (WGS) entry which is preliminary data.</text>
</comment>
<accession>A0A4U0PXJ4</accession>
<feature type="chain" id="PRO_5020585685" description="NolW-like domain-containing protein" evidence="1">
    <location>
        <begin position="20"/>
        <end position="260"/>
    </location>
</feature>
<dbReference type="RefSeq" id="WP_136773427.1">
    <property type="nucleotide sequence ID" value="NZ_CP156074.1"/>
</dbReference>
<feature type="signal peptide" evidence="1">
    <location>
        <begin position="1"/>
        <end position="19"/>
    </location>
</feature>
<proteinExistence type="predicted"/>
<reference evidence="2 3" key="1">
    <citation type="submission" date="2019-04" db="EMBL/GenBank/DDBJ databases">
        <title>Chitiniphilus eburnea sp. nov., a novel chitinolytic bacterium isolated from aquaculture sludge.</title>
        <authorList>
            <person name="Sheng M."/>
        </authorList>
    </citation>
    <scope>NUCLEOTIDE SEQUENCE [LARGE SCALE GENOMIC DNA]</scope>
    <source>
        <strain evidence="2 3">HX-2-15</strain>
    </source>
</reference>
<organism evidence="2 3">
    <name type="scientific">Chitiniphilus eburneus</name>
    <dbReference type="NCBI Taxonomy" id="2571148"/>
    <lineage>
        <taxon>Bacteria</taxon>
        <taxon>Pseudomonadati</taxon>
        <taxon>Pseudomonadota</taxon>
        <taxon>Betaproteobacteria</taxon>
        <taxon>Neisseriales</taxon>
        <taxon>Chitinibacteraceae</taxon>
        <taxon>Chitiniphilus</taxon>
    </lineage>
</organism>
<dbReference type="EMBL" id="SUMF01000010">
    <property type="protein sequence ID" value="TJZ73311.1"/>
    <property type="molecule type" value="Genomic_DNA"/>
</dbReference>
<evidence type="ECO:0000256" key="1">
    <source>
        <dbReference type="SAM" id="SignalP"/>
    </source>
</evidence>
<name>A0A4U0PXJ4_9NEIS</name>
<protein>
    <recommendedName>
        <fullName evidence="4">NolW-like domain-containing protein</fullName>
    </recommendedName>
</protein>
<dbReference type="OrthoDB" id="5401600at2"/>
<dbReference type="Proteomes" id="UP000310016">
    <property type="component" value="Unassembled WGS sequence"/>
</dbReference>
<keyword evidence="3" id="KW-1185">Reference proteome</keyword>